<accession>A0A0X1KLI2</accession>
<gene>
    <name evidence="2" type="ORF">X802_08070</name>
</gene>
<dbReference type="AlphaFoldDB" id="A0A0X1KLI2"/>
<evidence type="ECO:0000313" key="2">
    <source>
        <dbReference type="EMBL" id="AJC72117.1"/>
    </source>
</evidence>
<dbReference type="PATRIC" id="fig|1432656.3.peg.1575"/>
<sequence>MIDGKKIVLGAFIVVILISVMIYLNDREVSDVQKEPKLCSEGTLHLFLDVYYPGEITATGYEIKGDRIILRFRSRGSGDLRINRANFTITCIPKNLSPDLFEVSVDGKTFRPSCEGVLTTPVPSKTANPERSVYYLASPYNLGEIAIIELPEGHSFEELRLENRTLIIEVSPGGSINSAVVRSELIGKNWSKVLYTDGTSTWAGRKSTMGEGECPIWIFPGAES</sequence>
<dbReference type="KEGG" id="tgy:X802_08070"/>
<reference evidence="2 3" key="1">
    <citation type="submission" date="2014-01" db="EMBL/GenBank/DDBJ databases">
        <title>Genome sequencing of Thermococcus guaymasensis.</title>
        <authorList>
            <person name="Zhang X."/>
            <person name="Alvare G."/>
            <person name="Fristensky B."/>
            <person name="Chen L."/>
            <person name="Suen T."/>
            <person name="Chen Q."/>
            <person name="Ma K."/>
        </authorList>
    </citation>
    <scope>NUCLEOTIDE SEQUENCE [LARGE SCALE GENOMIC DNA]</scope>
    <source>
        <strain evidence="2 3">DSM 11113</strain>
    </source>
</reference>
<evidence type="ECO:0000313" key="3">
    <source>
        <dbReference type="Proteomes" id="UP000062043"/>
    </source>
</evidence>
<dbReference type="STRING" id="1432656.X802_08070"/>
<evidence type="ECO:0000256" key="1">
    <source>
        <dbReference type="SAM" id="Phobius"/>
    </source>
</evidence>
<name>A0A0X1KLI2_9EURY</name>
<keyword evidence="1" id="KW-0812">Transmembrane</keyword>
<protein>
    <submittedName>
        <fullName evidence="2">Uncharacterized protein</fullName>
    </submittedName>
</protein>
<keyword evidence="1" id="KW-0472">Membrane</keyword>
<proteinExistence type="predicted"/>
<keyword evidence="3" id="KW-1185">Reference proteome</keyword>
<dbReference type="Proteomes" id="UP000062043">
    <property type="component" value="Chromosome"/>
</dbReference>
<organism evidence="2 3">
    <name type="scientific">Thermococcus guaymasensis DSM 11113</name>
    <dbReference type="NCBI Taxonomy" id="1432656"/>
    <lineage>
        <taxon>Archaea</taxon>
        <taxon>Methanobacteriati</taxon>
        <taxon>Methanobacteriota</taxon>
        <taxon>Thermococci</taxon>
        <taxon>Thermococcales</taxon>
        <taxon>Thermococcaceae</taxon>
        <taxon>Thermococcus</taxon>
    </lineage>
</organism>
<feature type="transmembrane region" description="Helical" evidence="1">
    <location>
        <begin position="7"/>
        <end position="24"/>
    </location>
</feature>
<dbReference type="EMBL" id="CP007140">
    <property type="protein sequence ID" value="AJC72117.1"/>
    <property type="molecule type" value="Genomic_DNA"/>
</dbReference>
<keyword evidence="1" id="KW-1133">Transmembrane helix</keyword>